<gene>
    <name evidence="2" type="ORF">HU200_033377</name>
</gene>
<proteinExistence type="predicted"/>
<evidence type="ECO:0000313" key="3">
    <source>
        <dbReference type="Proteomes" id="UP000636709"/>
    </source>
</evidence>
<dbReference type="Proteomes" id="UP000636709">
    <property type="component" value="Unassembled WGS sequence"/>
</dbReference>
<feature type="compositionally biased region" description="Polar residues" evidence="1">
    <location>
        <begin position="26"/>
        <end position="43"/>
    </location>
</feature>
<keyword evidence="3" id="KW-1185">Reference proteome</keyword>
<organism evidence="2 3">
    <name type="scientific">Digitaria exilis</name>
    <dbReference type="NCBI Taxonomy" id="1010633"/>
    <lineage>
        <taxon>Eukaryota</taxon>
        <taxon>Viridiplantae</taxon>
        <taxon>Streptophyta</taxon>
        <taxon>Embryophyta</taxon>
        <taxon>Tracheophyta</taxon>
        <taxon>Spermatophyta</taxon>
        <taxon>Magnoliopsida</taxon>
        <taxon>Liliopsida</taxon>
        <taxon>Poales</taxon>
        <taxon>Poaceae</taxon>
        <taxon>PACMAD clade</taxon>
        <taxon>Panicoideae</taxon>
        <taxon>Panicodae</taxon>
        <taxon>Paniceae</taxon>
        <taxon>Anthephorinae</taxon>
        <taxon>Digitaria</taxon>
    </lineage>
</organism>
<sequence>MDCSADTGHLTAAVPGRAALGPYTTLGPSSNEPHAHINPTSIDVPSYEAVGPSERALPPTLSRLPKRTGALQARVVAAPRERAPPPALCRPLPAPPWSLAPTPLLPTTGAHLCPVGSSVSETLNRHESWVPGPLAPTRYTKALRDLAPTLHNSKPPLPPFFLPLLSSFLSSARSRKLPRTATGASFAAPCTCAAPSTAALLQGASPHCECGKPAQVTQSMHPETAARVYYKCGDYRAFLCDQLCEVPAVDPSST</sequence>
<name>A0A835BVQ3_9POAL</name>
<protein>
    <submittedName>
        <fullName evidence="2">Uncharacterized protein</fullName>
    </submittedName>
</protein>
<comment type="caution">
    <text evidence="2">The sequence shown here is derived from an EMBL/GenBank/DDBJ whole genome shotgun (WGS) entry which is preliminary data.</text>
</comment>
<feature type="region of interest" description="Disordered" evidence="1">
    <location>
        <begin position="23"/>
        <end position="43"/>
    </location>
</feature>
<evidence type="ECO:0000313" key="2">
    <source>
        <dbReference type="EMBL" id="KAF8702035.1"/>
    </source>
</evidence>
<evidence type="ECO:0000256" key="1">
    <source>
        <dbReference type="SAM" id="MobiDB-lite"/>
    </source>
</evidence>
<accession>A0A835BVQ3</accession>
<dbReference type="AlphaFoldDB" id="A0A835BVQ3"/>
<reference evidence="2" key="1">
    <citation type="submission" date="2020-07" db="EMBL/GenBank/DDBJ databases">
        <title>Genome sequence and genetic diversity analysis of an under-domesticated orphan crop, white fonio (Digitaria exilis).</title>
        <authorList>
            <person name="Bennetzen J.L."/>
            <person name="Chen S."/>
            <person name="Ma X."/>
            <person name="Wang X."/>
            <person name="Yssel A.E.J."/>
            <person name="Chaluvadi S.R."/>
            <person name="Johnson M."/>
            <person name="Gangashetty P."/>
            <person name="Hamidou F."/>
            <person name="Sanogo M.D."/>
            <person name="Zwaenepoel A."/>
            <person name="Wallace J."/>
            <person name="Van De Peer Y."/>
            <person name="Van Deynze A."/>
        </authorList>
    </citation>
    <scope>NUCLEOTIDE SEQUENCE</scope>
    <source>
        <tissue evidence="2">Leaves</tissue>
    </source>
</reference>
<dbReference type="EMBL" id="JACEFO010001795">
    <property type="protein sequence ID" value="KAF8702035.1"/>
    <property type="molecule type" value="Genomic_DNA"/>
</dbReference>